<dbReference type="OMA" id="NTHMSAF"/>
<dbReference type="InterPro" id="IPR045057">
    <property type="entry name" value="Gcn5-rel_NAT"/>
</dbReference>
<accession>A0A8W8M4A5</accession>
<keyword evidence="6" id="KW-1185">Reference proteome</keyword>
<evidence type="ECO:0000313" key="5">
    <source>
        <dbReference type="EnsemblMetazoa" id="G3090.1:cds"/>
    </source>
</evidence>
<dbReference type="PANTHER" id="PTHR31435">
    <property type="entry name" value="PROTEIN NATD1"/>
    <property type="match status" value="1"/>
</dbReference>
<dbReference type="CDD" id="cd04301">
    <property type="entry name" value="NAT_SF"/>
    <property type="match status" value="1"/>
</dbReference>
<name>A0A8W8M4A5_MAGGI</name>
<dbReference type="EnsemblMetazoa" id="G3090.1">
    <property type="protein sequence ID" value="G3090.1:cds"/>
    <property type="gene ID" value="G3090"/>
</dbReference>
<dbReference type="AlphaFoldDB" id="A0A8W8M4A5"/>
<dbReference type="RefSeq" id="XP_034314765.1">
    <property type="nucleotide sequence ID" value="XM_034458874.2"/>
</dbReference>
<evidence type="ECO:0000259" key="4">
    <source>
        <dbReference type="PROSITE" id="PS51729"/>
    </source>
</evidence>
<reference evidence="5" key="1">
    <citation type="submission" date="2022-08" db="UniProtKB">
        <authorList>
            <consortium name="EnsemblMetazoa"/>
        </authorList>
    </citation>
    <scope>IDENTIFICATION</scope>
    <source>
        <strain evidence="5">05x7-T-G4-1.051#20</strain>
    </source>
</reference>
<dbReference type="GeneID" id="117684900"/>
<feature type="domain" description="N-acetyltransferase" evidence="4">
    <location>
        <begin position="31"/>
        <end position="116"/>
    </location>
</feature>
<evidence type="ECO:0000256" key="3">
    <source>
        <dbReference type="ARBA" id="ARBA00031876"/>
    </source>
</evidence>
<dbReference type="Pfam" id="PF14542">
    <property type="entry name" value="Acetyltransf_CG"/>
    <property type="match status" value="1"/>
</dbReference>
<dbReference type="PROSITE" id="PS51729">
    <property type="entry name" value="GNAT_YJDJ"/>
    <property type="match status" value="1"/>
</dbReference>
<dbReference type="SUPFAM" id="SSF55729">
    <property type="entry name" value="Acyl-CoA N-acyltransferases (Nat)"/>
    <property type="match status" value="1"/>
</dbReference>
<protein>
    <recommendedName>
        <fullName evidence="2">Protein NATD1</fullName>
    </recommendedName>
    <alternativeName>
        <fullName evidence="3">N-acetyltransferase domain-containing protein 1</fullName>
    </alternativeName>
</protein>
<dbReference type="KEGG" id="crg:117684900"/>
<dbReference type="InterPro" id="IPR031165">
    <property type="entry name" value="GNAT_YJDJ"/>
</dbReference>
<evidence type="ECO:0000256" key="1">
    <source>
        <dbReference type="ARBA" id="ARBA00006233"/>
    </source>
</evidence>
<dbReference type="InterPro" id="IPR016181">
    <property type="entry name" value="Acyl_CoA_acyltransferase"/>
</dbReference>
<dbReference type="Gene3D" id="3.40.630.30">
    <property type="match status" value="1"/>
</dbReference>
<evidence type="ECO:0000256" key="2">
    <source>
        <dbReference type="ARBA" id="ARBA00020243"/>
    </source>
</evidence>
<organism evidence="5 6">
    <name type="scientific">Magallana gigas</name>
    <name type="common">Pacific oyster</name>
    <name type="synonym">Crassostrea gigas</name>
    <dbReference type="NCBI Taxonomy" id="29159"/>
    <lineage>
        <taxon>Eukaryota</taxon>
        <taxon>Metazoa</taxon>
        <taxon>Spiralia</taxon>
        <taxon>Lophotrochozoa</taxon>
        <taxon>Mollusca</taxon>
        <taxon>Bivalvia</taxon>
        <taxon>Autobranchia</taxon>
        <taxon>Pteriomorphia</taxon>
        <taxon>Ostreida</taxon>
        <taxon>Ostreoidea</taxon>
        <taxon>Ostreidae</taxon>
        <taxon>Magallana</taxon>
    </lineage>
</organism>
<comment type="similarity">
    <text evidence="1">Belongs to the NATD1 family.</text>
</comment>
<dbReference type="OrthoDB" id="74247at2759"/>
<dbReference type="PANTHER" id="PTHR31435:SF9">
    <property type="entry name" value="PROTEIN NATD1"/>
    <property type="match status" value="1"/>
</dbReference>
<sequence length="116" mass="13491">MNRSLLRHRFAQNFIRKHFIAMDSTSKIQAVHDPDKKEFVIQLKDNKKGDKAFLQYDYITNNKVDLYHTLVPPSYRGHGIAGILAETAFKHFKDNGIEMELTCSYLQHYASKHPPT</sequence>
<dbReference type="EnsemblMetazoa" id="G3090.2">
    <property type="protein sequence ID" value="G3090.2:cds"/>
    <property type="gene ID" value="G3090"/>
</dbReference>
<proteinExistence type="inferred from homology"/>
<evidence type="ECO:0000313" key="6">
    <source>
        <dbReference type="Proteomes" id="UP000005408"/>
    </source>
</evidence>
<dbReference type="Proteomes" id="UP000005408">
    <property type="component" value="Unassembled WGS sequence"/>
</dbReference>